<dbReference type="Pfam" id="PF01090">
    <property type="entry name" value="Ribosomal_S19e"/>
    <property type="match status" value="1"/>
</dbReference>
<accession>A0A803QKS7</accession>
<keyword evidence="3" id="KW-0687">Ribonucleoprotein</keyword>
<evidence type="ECO:0000313" key="4">
    <source>
        <dbReference type="EnsemblPlants" id="cds.evm.model.10.1752"/>
    </source>
</evidence>
<protein>
    <recommendedName>
        <fullName evidence="6">Ribosomal protein S19</fullName>
    </recommendedName>
</protein>
<dbReference type="Gramene" id="evm.model.10.1752">
    <property type="protein sequence ID" value="cds.evm.model.10.1752"/>
    <property type="gene ID" value="evm.TU.10.1752"/>
</dbReference>
<keyword evidence="5" id="KW-1185">Reference proteome</keyword>
<evidence type="ECO:0000256" key="1">
    <source>
        <dbReference type="ARBA" id="ARBA00010014"/>
    </source>
</evidence>
<dbReference type="GO" id="GO:0000028">
    <property type="term" value="P:ribosomal small subunit assembly"/>
    <property type="evidence" value="ECO:0007669"/>
    <property type="project" value="TreeGrafter"/>
</dbReference>
<dbReference type="GO" id="GO:0006412">
    <property type="term" value="P:translation"/>
    <property type="evidence" value="ECO:0007669"/>
    <property type="project" value="InterPro"/>
</dbReference>
<dbReference type="InterPro" id="IPR036390">
    <property type="entry name" value="WH_DNA-bd_sf"/>
</dbReference>
<evidence type="ECO:0008006" key="6">
    <source>
        <dbReference type="Google" id="ProtNLM"/>
    </source>
</evidence>
<dbReference type="EMBL" id="UZAU01000821">
    <property type="status" value="NOT_ANNOTATED_CDS"/>
    <property type="molecule type" value="Genomic_DNA"/>
</dbReference>
<dbReference type="EnsemblPlants" id="evm.model.10.1752">
    <property type="protein sequence ID" value="cds.evm.model.10.1752"/>
    <property type="gene ID" value="evm.TU.10.1752"/>
</dbReference>
<dbReference type="Gene3D" id="1.10.10.10">
    <property type="entry name" value="Winged helix-like DNA-binding domain superfamily/Winged helix DNA-binding domain"/>
    <property type="match status" value="1"/>
</dbReference>
<dbReference type="FunFam" id="1.10.10.10:FF:000118">
    <property type="entry name" value="40S ribosomal protein S19"/>
    <property type="match status" value="1"/>
</dbReference>
<dbReference type="PANTHER" id="PTHR11710:SF0">
    <property type="entry name" value="40S RIBOSOMAL PROTEIN S19"/>
    <property type="match status" value="1"/>
</dbReference>
<keyword evidence="2" id="KW-0689">Ribosomal protein</keyword>
<dbReference type="SUPFAM" id="SSF46785">
    <property type="entry name" value="Winged helix' DNA-binding domain"/>
    <property type="match status" value="1"/>
</dbReference>
<evidence type="ECO:0000313" key="5">
    <source>
        <dbReference type="Proteomes" id="UP000596661"/>
    </source>
</evidence>
<evidence type="ECO:0000256" key="3">
    <source>
        <dbReference type="ARBA" id="ARBA00023274"/>
    </source>
</evidence>
<proteinExistence type="inferred from homology"/>
<dbReference type="SMART" id="SM01413">
    <property type="entry name" value="Ribosomal_S19e"/>
    <property type="match status" value="1"/>
</dbReference>
<dbReference type="PANTHER" id="PTHR11710">
    <property type="entry name" value="40S RIBOSOMAL PROTEIN S19"/>
    <property type="match status" value="1"/>
</dbReference>
<dbReference type="GO" id="GO:0003723">
    <property type="term" value="F:RNA binding"/>
    <property type="evidence" value="ECO:0007669"/>
    <property type="project" value="TreeGrafter"/>
</dbReference>
<comment type="similarity">
    <text evidence="1">Belongs to the eukaryotic ribosomal protein eS19 family.</text>
</comment>
<dbReference type="GO" id="GO:0003735">
    <property type="term" value="F:structural constituent of ribosome"/>
    <property type="evidence" value="ECO:0007669"/>
    <property type="project" value="InterPro"/>
</dbReference>
<name>A0A803QKS7_CANSA</name>
<dbReference type="InterPro" id="IPR036388">
    <property type="entry name" value="WH-like_DNA-bd_sf"/>
</dbReference>
<organism evidence="4 5">
    <name type="scientific">Cannabis sativa</name>
    <name type="common">Hemp</name>
    <name type="synonym">Marijuana</name>
    <dbReference type="NCBI Taxonomy" id="3483"/>
    <lineage>
        <taxon>Eukaryota</taxon>
        <taxon>Viridiplantae</taxon>
        <taxon>Streptophyta</taxon>
        <taxon>Embryophyta</taxon>
        <taxon>Tracheophyta</taxon>
        <taxon>Spermatophyta</taxon>
        <taxon>Magnoliopsida</taxon>
        <taxon>eudicotyledons</taxon>
        <taxon>Gunneridae</taxon>
        <taxon>Pentapetalae</taxon>
        <taxon>rosids</taxon>
        <taxon>fabids</taxon>
        <taxon>Rosales</taxon>
        <taxon>Cannabaceae</taxon>
        <taxon>Cannabis</taxon>
    </lineage>
</organism>
<dbReference type="GO" id="GO:0022627">
    <property type="term" value="C:cytosolic small ribosomal subunit"/>
    <property type="evidence" value="ECO:0007669"/>
    <property type="project" value="TreeGrafter"/>
</dbReference>
<evidence type="ECO:0000256" key="2">
    <source>
        <dbReference type="ARBA" id="ARBA00022980"/>
    </source>
</evidence>
<dbReference type="AlphaFoldDB" id="A0A803QKS7"/>
<dbReference type="InterPro" id="IPR001266">
    <property type="entry name" value="Ribosomal_eS19"/>
</dbReference>
<reference evidence="4" key="1">
    <citation type="submission" date="2021-03" db="UniProtKB">
        <authorList>
            <consortium name="EnsemblPlants"/>
        </authorList>
    </citation>
    <scope>IDENTIFICATION</scope>
</reference>
<dbReference type="Proteomes" id="UP000596661">
    <property type="component" value="Unassembled WGS sequence"/>
</dbReference>
<sequence length="286" mass="32541">MATSKTVKDVSPHEFVKAYAAHLKRSGKVCTLPQYLVWFVRKRSRIVKTYNPNLVQPCFVLGDNCMIELPDYTDLVKTAKFKELAPYDPDWYYIRAASVARKIYLRGGLGVGAFRRIYGGSKRNGSRPPHFCRSSGAVLRHILQQLANNNIVEVDPKGGRKITSHGRRDLDQGRMPFLIFHEKGFTLSFEERCLQKALENVIVIITEGTNFSVWGFLQMQTMIHCATEIPQYSLDNNPVNLQRIVHKLTHFADTEGDLWPGYGQILKISKSVSIQLNILNKITTID</sequence>